<dbReference type="InterPro" id="IPR003599">
    <property type="entry name" value="Ig_sub"/>
</dbReference>
<gene>
    <name evidence="13" type="ORF">AAFF_G00277840</name>
</gene>
<evidence type="ECO:0000256" key="5">
    <source>
        <dbReference type="ARBA" id="ARBA00023136"/>
    </source>
</evidence>
<dbReference type="PRINTS" id="PR00213">
    <property type="entry name" value="MYELINP0"/>
</dbReference>
<evidence type="ECO:0000259" key="12">
    <source>
        <dbReference type="PROSITE" id="PS50835"/>
    </source>
</evidence>
<dbReference type="Pfam" id="PF07686">
    <property type="entry name" value="V-set"/>
    <property type="match status" value="1"/>
</dbReference>
<feature type="transmembrane region" description="Helical" evidence="10">
    <location>
        <begin position="151"/>
        <end position="173"/>
    </location>
</feature>
<evidence type="ECO:0000256" key="8">
    <source>
        <dbReference type="ARBA" id="ARBA00023319"/>
    </source>
</evidence>
<dbReference type="SMART" id="SM00409">
    <property type="entry name" value="IG"/>
    <property type="match status" value="1"/>
</dbReference>
<accession>A0AAD7RAI1</accession>
<feature type="chain" id="PRO_5042233771" description="Ig-like domain-containing protein" evidence="11">
    <location>
        <begin position="23"/>
        <end position="207"/>
    </location>
</feature>
<feature type="domain" description="Ig-like" evidence="12">
    <location>
        <begin position="19"/>
        <end position="141"/>
    </location>
</feature>
<dbReference type="GO" id="GO:0005886">
    <property type="term" value="C:plasma membrane"/>
    <property type="evidence" value="ECO:0007669"/>
    <property type="project" value="TreeGrafter"/>
</dbReference>
<keyword evidence="4 10" id="KW-1133">Transmembrane helix</keyword>
<feature type="compositionally biased region" description="Basic and acidic residues" evidence="9">
    <location>
        <begin position="183"/>
        <end position="193"/>
    </location>
</feature>
<evidence type="ECO:0000313" key="13">
    <source>
        <dbReference type="EMBL" id="KAJ8372715.1"/>
    </source>
</evidence>
<evidence type="ECO:0000313" key="14">
    <source>
        <dbReference type="Proteomes" id="UP001221898"/>
    </source>
</evidence>
<dbReference type="SUPFAM" id="SSF48726">
    <property type="entry name" value="Immunoglobulin"/>
    <property type="match status" value="1"/>
</dbReference>
<keyword evidence="2 10" id="KW-0812">Transmembrane</keyword>
<dbReference type="AlphaFoldDB" id="A0AAD7RAI1"/>
<keyword evidence="3 11" id="KW-0732">Signal</keyword>
<reference evidence="13" key="1">
    <citation type="journal article" date="2023" name="Science">
        <title>Genome structures resolve the early diversification of teleost fishes.</title>
        <authorList>
            <person name="Parey E."/>
            <person name="Louis A."/>
            <person name="Montfort J."/>
            <person name="Bouchez O."/>
            <person name="Roques C."/>
            <person name="Iampietro C."/>
            <person name="Lluch J."/>
            <person name="Castinel A."/>
            <person name="Donnadieu C."/>
            <person name="Desvignes T."/>
            <person name="Floi Bucao C."/>
            <person name="Jouanno E."/>
            <person name="Wen M."/>
            <person name="Mejri S."/>
            <person name="Dirks R."/>
            <person name="Jansen H."/>
            <person name="Henkel C."/>
            <person name="Chen W.J."/>
            <person name="Zahm M."/>
            <person name="Cabau C."/>
            <person name="Klopp C."/>
            <person name="Thompson A.W."/>
            <person name="Robinson-Rechavi M."/>
            <person name="Braasch I."/>
            <person name="Lecointre G."/>
            <person name="Bobe J."/>
            <person name="Postlethwait J.H."/>
            <person name="Berthelot C."/>
            <person name="Roest Crollius H."/>
            <person name="Guiguen Y."/>
        </authorList>
    </citation>
    <scope>NUCLEOTIDE SEQUENCE</scope>
    <source>
        <strain evidence="13">NC1722</strain>
    </source>
</reference>
<comment type="subcellular location">
    <subcellularLocation>
        <location evidence="1">Membrane</location>
        <topology evidence="1">Single-pass type I membrane protein</topology>
    </subcellularLocation>
</comment>
<dbReference type="InterPro" id="IPR036179">
    <property type="entry name" value="Ig-like_dom_sf"/>
</dbReference>
<feature type="compositionally biased region" description="Acidic residues" evidence="9">
    <location>
        <begin position="194"/>
        <end position="207"/>
    </location>
</feature>
<keyword evidence="14" id="KW-1185">Reference proteome</keyword>
<protein>
    <recommendedName>
        <fullName evidence="12">Ig-like domain-containing protein</fullName>
    </recommendedName>
</protein>
<feature type="signal peptide" evidence="11">
    <location>
        <begin position="1"/>
        <end position="22"/>
    </location>
</feature>
<dbReference type="EMBL" id="JAINUG010000389">
    <property type="protein sequence ID" value="KAJ8372715.1"/>
    <property type="molecule type" value="Genomic_DNA"/>
</dbReference>
<dbReference type="PANTHER" id="PTHR13869:SF3">
    <property type="entry name" value="SODIUM CHANNEL SUBUNIT BETA-2"/>
    <property type="match status" value="1"/>
</dbReference>
<keyword evidence="6" id="KW-1015">Disulfide bond</keyword>
<evidence type="ECO:0000256" key="10">
    <source>
        <dbReference type="SAM" id="Phobius"/>
    </source>
</evidence>
<evidence type="ECO:0000256" key="11">
    <source>
        <dbReference type="SAM" id="SignalP"/>
    </source>
</evidence>
<dbReference type="InterPro" id="IPR007110">
    <property type="entry name" value="Ig-like_dom"/>
</dbReference>
<evidence type="ECO:0000256" key="1">
    <source>
        <dbReference type="ARBA" id="ARBA00004479"/>
    </source>
</evidence>
<keyword evidence="7" id="KW-0325">Glycoprotein</keyword>
<evidence type="ECO:0000256" key="4">
    <source>
        <dbReference type="ARBA" id="ARBA00022989"/>
    </source>
</evidence>
<evidence type="ECO:0000256" key="7">
    <source>
        <dbReference type="ARBA" id="ARBA00023180"/>
    </source>
</evidence>
<proteinExistence type="predicted"/>
<dbReference type="SMART" id="SM00406">
    <property type="entry name" value="IGv"/>
    <property type="match status" value="1"/>
</dbReference>
<feature type="region of interest" description="Disordered" evidence="9">
    <location>
        <begin position="183"/>
        <end position="207"/>
    </location>
</feature>
<organism evidence="13 14">
    <name type="scientific">Aldrovandia affinis</name>
    <dbReference type="NCBI Taxonomy" id="143900"/>
    <lineage>
        <taxon>Eukaryota</taxon>
        <taxon>Metazoa</taxon>
        <taxon>Chordata</taxon>
        <taxon>Craniata</taxon>
        <taxon>Vertebrata</taxon>
        <taxon>Euteleostomi</taxon>
        <taxon>Actinopterygii</taxon>
        <taxon>Neopterygii</taxon>
        <taxon>Teleostei</taxon>
        <taxon>Notacanthiformes</taxon>
        <taxon>Halosauridae</taxon>
        <taxon>Aldrovandia</taxon>
    </lineage>
</organism>
<name>A0AAD7RAI1_9TELE</name>
<dbReference type="InterPro" id="IPR000920">
    <property type="entry name" value="Myelin_P0-rel"/>
</dbReference>
<keyword evidence="8" id="KW-0393">Immunoglobulin domain</keyword>
<comment type="caution">
    <text evidence="13">The sequence shown here is derived from an EMBL/GenBank/DDBJ whole genome shotgun (WGS) entry which is preliminary data.</text>
</comment>
<sequence length="207" mass="22885">MPAVRLCLAVLVIFSLGSPASSMDVLVAHNLNALNGTTVKLSCTFTSCYKVDYSKFAMNWTYQETVNDTGDMFMTYKQRFTPVRTEKFEDRVEFVGNLDRNDVSVSLSDVQISDEGIYNCFVRNPPDRVQGHGVINLLVVTEMPTQGDSKIAVAVGATVGGLLAVLILSMVVLKCLRRQRKQELVSEEQKMEEDKMEGEGGAEEGTK</sequence>
<dbReference type="Gene3D" id="2.60.40.10">
    <property type="entry name" value="Immunoglobulins"/>
    <property type="match status" value="1"/>
</dbReference>
<dbReference type="PROSITE" id="PS50835">
    <property type="entry name" value="IG_LIKE"/>
    <property type="match status" value="1"/>
</dbReference>
<evidence type="ECO:0000256" key="9">
    <source>
        <dbReference type="SAM" id="MobiDB-lite"/>
    </source>
</evidence>
<evidence type="ECO:0000256" key="2">
    <source>
        <dbReference type="ARBA" id="ARBA00022692"/>
    </source>
</evidence>
<dbReference type="PANTHER" id="PTHR13869">
    <property type="entry name" value="MYELIN P0 RELATED"/>
    <property type="match status" value="1"/>
</dbReference>
<dbReference type="InterPro" id="IPR013106">
    <property type="entry name" value="Ig_V-set"/>
</dbReference>
<keyword evidence="5 10" id="KW-0472">Membrane</keyword>
<dbReference type="InterPro" id="IPR013783">
    <property type="entry name" value="Ig-like_fold"/>
</dbReference>
<evidence type="ECO:0000256" key="3">
    <source>
        <dbReference type="ARBA" id="ARBA00022729"/>
    </source>
</evidence>
<dbReference type="Proteomes" id="UP001221898">
    <property type="component" value="Unassembled WGS sequence"/>
</dbReference>
<evidence type="ECO:0000256" key="6">
    <source>
        <dbReference type="ARBA" id="ARBA00023157"/>
    </source>
</evidence>